<keyword evidence="2" id="KW-0489">Methyltransferase</keyword>
<dbReference type="SUPFAM" id="SSF53335">
    <property type="entry name" value="S-adenosyl-L-methionine-dependent methyltransferases"/>
    <property type="match status" value="1"/>
</dbReference>
<dbReference type="InterPro" id="IPR029063">
    <property type="entry name" value="SAM-dependent_MTases_sf"/>
</dbReference>
<evidence type="ECO:0000313" key="2">
    <source>
        <dbReference type="EMBL" id="ACR12651.1"/>
    </source>
</evidence>
<dbReference type="AlphaFoldDB" id="C5BQK4"/>
<keyword evidence="3" id="KW-1185">Reference proteome</keyword>
<name>C5BQK4_TERTT</name>
<dbReference type="GO" id="GO:0032259">
    <property type="term" value="P:methylation"/>
    <property type="evidence" value="ECO:0007669"/>
    <property type="project" value="UniProtKB-KW"/>
</dbReference>
<dbReference type="InterPro" id="IPR013216">
    <property type="entry name" value="Methyltransf_11"/>
</dbReference>
<dbReference type="Pfam" id="PF08241">
    <property type="entry name" value="Methyltransf_11"/>
    <property type="match status" value="1"/>
</dbReference>
<dbReference type="Proteomes" id="UP000009080">
    <property type="component" value="Chromosome"/>
</dbReference>
<evidence type="ECO:0000313" key="3">
    <source>
        <dbReference type="Proteomes" id="UP000009080"/>
    </source>
</evidence>
<dbReference type="KEGG" id="ttu:TERTU_3336"/>
<keyword evidence="2" id="KW-0808">Transferase</keyword>
<protein>
    <submittedName>
        <fullName evidence="2">Methyltransferase family protein</fullName>
    </submittedName>
</protein>
<gene>
    <name evidence="2" type="ordered locus">TERTU_3336</name>
</gene>
<dbReference type="eggNOG" id="COG2226">
    <property type="taxonomic scope" value="Bacteria"/>
</dbReference>
<accession>C5BQK4</accession>
<dbReference type="GO" id="GO:0008757">
    <property type="term" value="F:S-adenosylmethionine-dependent methyltransferase activity"/>
    <property type="evidence" value="ECO:0007669"/>
    <property type="project" value="InterPro"/>
</dbReference>
<feature type="domain" description="Methyltransferase type 11" evidence="1">
    <location>
        <begin position="27"/>
        <end position="93"/>
    </location>
</feature>
<evidence type="ECO:0000259" key="1">
    <source>
        <dbReference type="Pfam" id="PF08241"/>
    </source>
</evidence>
<dbReference type="HOGENOM" id="CLU_102885_0_0_6"/>
<dbReference type="EMBL" id="CP001614">
    <property type="protein sequence ID" value="ACR12651.1"/>
    <property type="molecule type" value="Genomic_DNA"/>
</dbReference>
<dbReference type="Gene3D" id="3.40.50.150">
    <property type="entry name" value="Vaccinia Virus protein VP39"/>
    <property type="match status" value="1"/>
</dbReference>
<organism evidence="2 3">
    <name type="scientific">Teredinibacter turnerae (strain ATCC 39867 / T7901)</name>
    <dbReference type="NCBI Taxonomy" id="377629"/>
    <lineage>
        <taxon>Bacteria</taxon>
        <taxon>Pseudomonadati</taxon>
        <taxon>Pseudomonadota</taxon>
        <taxon>Gammaproteobacteria</taxon>
        <taxon>Cellvibrionales</taxon>
        <taxon>Cellvibrionaceae</taxon>
        <taxon>Teredinibacter</taxon>
    </lineage>
</organism>
<reference evidence="2 3" key="1">
    <citation type="journal article" date="2009" name="PLoS ONE">
        <title>The complete genome of Teredinibacter turnerae T7901: an intracellular endosymbiont of marine wood-boring bivalves (shipworms).</title>
        <authorList>
            <person name="Yang J.C."/>
            <person name="Madupu R."/>
            <person name="Durkin A.S."/>
            <person name="Ekborg N.A."/>
            <person name="Pedamallu C.S."/>
            <person name="Hostetler J.B."/>
            <person name="Radune D."/>
            <person name="Toms B.S."/>
            <person name="Henrissat B."/>
            <person name="Coutinho P.M."/>
            <person name="Schwarz S."/>
            <person name="Field L."/>
            <person name="Trindade-Silva A.E."/>
            <person name="Soares C.A.G."/>
            <person name="Elshahawi S."/>
            <person name="Hanora A."/>
            <person name="Schmidt E.W."/>
            <person name="Haygood M.G."/>
            <person name="Posfai J."/>
            <person name="Benner J."/>
            <person name="Madinger C."/>
            <person name="Nove J."/>
            <person name="Anton B."/>
            <person name="Chaudhary K."/>
            <person name="Foster J."/>
            <person name="Holman A."/>
            <person name="Kumar S."/>
            <person name="Lessard P.A."/>
            <person name="Luyten Y.A."/>
            <person name="Slatko B."/>
            <person name="Wood N."/>
            <person name="Wu B."/>
            <person name="Teplitski M."/>
            <person name="Mougous J.D."/>
            <person name="Ward N."/>
            <person name="Eisen J.A."/>
            <person name="Badger J.H."/>
            <person name="Distel D.L."/>
        </authorList>
    </citation>
    <scope>NUCLEOTIDE SEQUENCE [LARGE SCALE GENOMIC DNA]</scope>
    <source>
        <strain evidence="3">ATCC 39867 / T7901</strain>
    </source>
</reference>
<sequence length="201" mass="22487">MYDTVLDETDKILLVGSAGNSHGLKLENMIHLDISEKFLSPPNSIAATVTNLPIASNSIKAIVCVGSVINYTDIYLSLSELSRVLIAKGKMLIEFESSWSFEYLFKKAFKKHACISETFYQNKKEMLWVYSDTLVVGLAKKFGLGVDYERHIHILSPLLFRFTGLQNLSSKVSFLDDAPIVKGLLSKYASNVIICFSKFSE</sequence>
<proteinExistence type="predicted"/>